<feature type="domain" description="Ketoreductase" evidence="4">
    <location>
        <begin position="6"/>
        <end position="188"/>
    </location>
</feature>
<comment type="caution">
    <text evidence="5">The sequence shown here is derived from an EMBL/GenBank/DDBJ whole genome shotgun (WGS) entry which is preliminary data.</text>
</comment>
<organism evidence="5 6">
    <name type="scientific">Halarchaeum salinum</name>
    <dbReference type="NCBI Taxonomy" id="489912"/>
    <lineage>
        <taxon>Archaea</taxon>
        <taxon>Methanobacteriati</taxon>
        <taxon>Methanobacteriota</taxon>
        <taxon>Stenosarchaea group</taxon>
        <taxon>Halobacteria</taxon>
        <taxon>Halobacteriales</taxon>
        <taxon>Halobacteriaceae</taxon>
    </lineage>
</organism>
<dbReference type="FunFam" id="3.40.50.720:FF:000047">
    <property type="entry name" value="NADP-dependent L-serine/L-allo-threonine dehydrogenase"/>
    <property type="match status" value="1"/>
</dbReference>
<dbReference type="SUPFAM" id="SSF51735">
    <property type="entry name" value="NAD(P)-binding Rossmann-fold domains"/>
    <property type="match status" value="1"/>
</dbReference>
<evidence type="ECO:0000256" key="3">
    <source>
        <dbReference type="RuleBase" id="RU000363"/>
    </source>
</evidence>
<proteinExistence type="inferred from homology"/>
<dbReference type="PRINTS" id="PR00080">
    <property type="entry name" value="SDRFAMILY"/>
</dbReference>
<dbReference type="Pfam" id="PF00106">
    <property type="entry name" value="adh_short"/>
    <property type="match status" value="1"/>
</dbReference>
<dbReference type="GO" id="GO:0016616">
    <property type="term" value="F:oxidoreductase activity, acting on the CH-OH group of donors, NAD or NADP as acceptor"/>
    <property type="evidence" value="ECO:0007669"/>
    <property type="project" value="UniProtKB-ARBA"/>
</dbReference>
<dbReference type="InterPro" id="IPR057326">
    <property type="entry name" value="KR_dom"/>
</dbReference>
<evidence type="ECO:0000313" key="6">
    <source>
        <dbReference type="Proteomes" id="UP001500837"/>
    </source>
</evidence>
<dbReference type="SMART" id="SM00822">
    <property type="entry name" value="PKS_KR"/>
    <property type="match status" value="1"/>
</dbReference>
<sequence length="246" mass="26130">MIDDDSVALVTGASSGIGAETAVQLAEAGADVALAARREGRLREVAEDVEATGSEALVVPADVSERDEVVRMVADTVDELGGLDILVNNAGVMLLEAVADADPADWRTMIEVNLTGLMNATKEALPHLRDGGHLINVSSVAGRVAGETSSAYSATKFGVNAFTEGLRKEEAENGLRTTLIEPGFVETELAEHIPDEEIREGSKEMLEQMDVLQPADIARAIVYATDQPEHVSVNELMVRPTEQAQP</sequence>
<dbReference type="RefSeq" id="WP_211311126.1">
    <property type="nucleotide sequence ID" value="NZ_BAAABL010000042.1"/>
</dbReference>
<dbReference type="Gene3D" id="3.40.50.720">
    <property type="entry name" value="NAD(P)-binding Rossmann-like Domain"/>
    <property type="match status" value="1"/>
</dbReference>
<dbReference type="AlphaFoldDB" id="A0AAV3S7P9"/>
<keyword evidence="6" id="KW-1185">Reference proteome</keyword>
<comment type="similarity">
    <text evidence="1 3">Belongs to the short-chain dehydrogenases/reductases (SDR) family.</text>
</comment>
<gene>
    <name evidence="5" type="ORF">GCM10009066_11260</name>
</gene>
<dbReference type="PROSITE" id="PS00061">
    <property type="entry name" value="ADH_SHORT"/>
    <property type="match status" value="1"/>
</dbReference>
<dbReference type="InterPro" id="IPR002347">
    <property type="entry name" value="SDR_fam"/>
</dbReference>
<protein>
    <submittedName>
        <fullName evidence="5">SDR family oxidoreductase</fullName>
    </submittedName>
</protein>
<evidence type="ECO:0000256" key="2">
    <source>
        <dbReference type="ARBA" id="ARBA00023002"/>
    </source>
</evidence>
<dbReference type="InterPro" id="IPR020904">
    <property type="entry name" value="Sc_DH/Rdtase_CS"/>
</dbReference>
<evidence type="ECO:0000256" key="1">
    <source>
        <dbReference type="ARBA" id="ARBA00006484"/>
    </source>
</evidence>
<evidence type="ECO:0000259" key="4">
    <source>
        <dbReference type="SMART" id="SM00822"/>
    </source>
</evidence>
<dbReference type="Proteomes" id="UP001500837">
    <property type="component" value="Unassembled WGS sequence"/>
</dbReference>
<dbReference type="PANTHER" id="PTHR43115">
    <property type="entry name" value="DEHYDROGENASE/REDUCTASE SDR FAMILY MEMBER 11"/>
    <property type="match status" value="1"/>
</dbReference>
<accession>A0AAV3S7P9</accession>
<dbReference type="PRINTS" id="PR00081">
    <property type="entry name" value="GDHRDH"/>
</dbReference>
<dbReference type="PANTHER" id="PTHR43115:SF4">
    <property type="entry name" value="DEHYDROGENASE_REDUCTASE SDR FAMILY MEMBER 11"/>
    <property type="match status" value="1"/>
</dbReference>
<keyword evidence="2" id="KW-0560">Oxidoreductase</keyword>
<reference evidence="5 6" key="1">
    <citation type="journal article" date="2019" name="Int. J. Syst. Evol. Microbiol.">
        <title>The Global Catalogue of Microorganisms (GCM) 10K type strain sequencing project: providing services to taxonomists for standard genome sequencing and annotation.</title>
        <authorList>
            <consortium name="The Broad Institute Genomics Platform"/>
            <consortium name="The Broad Institute Genome Sequencing Center for Infectious Disease"/>
            <person name="Wu L."/>
            <person name="Ma J."/>
        </authorList>
    </citation>
    <scope>NUCLEOTIDE SEQUENCE [LARGE SCALE GENOMIC DNA]</scope>
    <source>
        <strain evidence="5 6">JCM 16330</strain>
    </source>
</reference>
<dbReference type="EMBL" id="BAAABL010000042">
    <property type="protein sequence ID" value="GAA0298835.1"/>
    <property type="molecule type" value="Genomic_DNA"/>
</dbReference>
<dbReference type="InterPro" id="IPR036291">
    <property type="entry name" value="NAD(P)-bd_dom_sf"/>
</dbReference>
<evidence type="ECO:0000313" key="5">
    <source>
        <dbReference type="EMBL" id="GAA0298835.1"/>
    </source>
</evidence>
<name>A0AAV3S7P9_9EURY</name>